<dbReference type="Proteomes" id="UP000248790">
    <property type="component" value="Unassembled WGS sequence"/>
</dbReference>
<proteinExistence type="predicted"/>
<dbReference type="InterPro" id="IPR006860">
    <property type="entry name" value="FecR"/>
</dbReference>
<keyword evidence="4" id="KW-1185">Reference proteome</keyword>
<feature type="domain" description="Protein FecR C-terminal" evidence="2">
    <location>
        <begin position="267"/>
        <end position="333"/>
    </location>
</feature>
<evidence type="ECO:0000313" key="3">
    <source>
        <dbReference type="EMBL" id="RAJ93146.1"/>
    </source>
</evidence>
<dbReference type="InterPro" id="IPR032508">
    <property type="entry name" value="FecR_C"/>
</dbReference>
<dbReference type="PIRSF" id="PIRSF018266">
    <property type="entry name" value="FecR"/>
    <property type="match status" value="1"/>
</dbReference>
<dbReference type="GO" id="GO:0016989">
    <property type="term" value="F:sigma factor antagonist activity"/>
    <property type="evidence" value="ECO:0007669"/>
    <property type="project" value="TreeGrafter"/>
</dbReference>
<evidence type="ECO:0000259" key="1">
    <source>
        <dbReference type="Pfam" id="PF04773"/>
    </source>
</evidence>
<name>A0A327WR43_LARAB</name>
<dbReference type="OrthoDB" id="1523489at2"/>
<dbReference type="Gene3D" id="2.60.120.1440">
    <property type="match status" value="1"/>
</dbReference>
<feature type="domain" description="FecR protein" evidence="1">
    <location>
        <begin position="120"/>
        <end position="218"/>
    </location>
</feature>
<organism evidence="3 4">
    <name type="scientific">Larkinella arboricola</name>
    <dbReference type="NCBI Taxonomy" id="643671"/>
    <lineage>
        <taxon>Bacteria</taxon>
        <taxon>Pseudomonadati</taxon>
        <taxon>Bacteroidota</taxon>
        <taxon>Cytophagia</taxon>
        <taxon>Cytophagales</taxon>
        <taxon>Spirosomataceae</taxon>
        <taxon>Larkinella</taxon>
    </lineage>
</organism>
<dbReference type="EMBL" id="QLMC01000006">
    <property type="protein sequence ID" value="RAJ93146.1"/>
    <property type="molecule type" value="Genomic_DNA"/>
</dbReference>
<comment type="caution">
    <text evidence="3">The sequence shown here is derived from an EMBL/GenBank/DDBJ whole genome shotgun (WGS) entry which is preliminary data.</text>
</comment>
<dbReference type="Gene3D" id="3.55.50.30">
    <property type="match status" value="1"/>
</dbReference>
<evidence type="ECO:0000313" key="4">
    <source>
        <dbReference type="Proteomes" id="UP000248790"/>
    </source>
</evidence>
<sequence length="339" mass="38950">MNQVTKALLLDYHAGRVTSLQRKLIEDWLQDAHNRSTYYETLIEWETTHPQYVADETAGLDRFRRRLTGTQPTTSAVPQDEDPLVKPFFTRSWASWLAAASMSVVLLTSWLFRTSILYKTYTTHSGQIQTLVLPDSSRVVLNANSVLRLSRFGWLSLGAQRDVFLTGEAEFNVTHLRDHRRFVVHTDRQLDIEVIGTKFVVLSRQRATRVVLIRGKVKLHYQPVQQASKTLTMTPGQKVTLNERKQALELTTSTRPNDFSVWKNRQYVFDDTPLTEIGQMIQDDFGLKVEIKESSLAVRQVSGTYNVANVDELLSALEELLSIRVTRQRDRVTFSQHNN</sequence>
<protein>
    <submittedName>
        <fullName evidence="3">FecR family protein</fullName>
    </submittedName>
</protein>
<evidence type="ECO:0000259" key="2">
    <source>
        <dbReference type="Pfam" id="PF16344"/>
    </source>
</evidence>
<dbReference type="InterPro" id="IPR012373">
    <property type="entry name" value="Ferrdict_sens_TM"/>
</dbReference>
<accession>A0A327WR43</accession>
<dbReference type="RefSeq" id="WP_111630680.1">
    <property type="nucleotide sequence ID" value="NZ_QLMC01000006.1"/>
</dbReference>
<dbReference type="AlphaFoldDB" id="A0A327WR43"/>
<reference evidence="3 4" key="1">
    <citation type="submission" date="2018-06" db="EMBL/GenBank/DDBJ databases">
        <title>Genomic Encyclopedia of Archaeal and Bacterial Type Strains, Phase II (KMG-II): from individual species to whole genera.</title>
        <authorList>
            <person name="Goeker M."/>
        </authorList>
    </citation>
    <scope>NUCLEOTIDE SEQUENCE [LARGE SCALE GENOMIC DNA]</scope>
    <source>
        <strain evidence="3 4">DSM 21851</strain>
    </source>
</reference>
<gene>
    <name evidence="3" type="ORF">LX87_04658</name>
</gene>
<dbReference type="Pfam" id="PF04773">
    <property type="entry name" value="FecR"/>
    <property type="match status" value="1"/>
</dbReference>
<dbReference type="Pfam" id="PF16344">
    <property type="entry name" value="FecR_C"/>
    <property type="match status" value="1"/>
</dbReference>
<dbReference type="PANTHER" id="PTHR30273:SF2">
    <property type="entry name" value="PROTEIN FECR"/>
    <property type="match status" value="1"/>
</dbReference>
<dbReference type="PANTHER" id="PTHR30273">
    <property type="entry name" value="PERIPLASMIC SIGNAL SENSOR AND SIGMA FACTOR ACTIVATOR FECR-RELATED"/>
    <property type="match status" value="1"/>
</dbReference>